<dbReference type="EMBL" id="CP041690">
    <property type="protein sequence ID" value="QEE18994.1"/>
    <property type="molecule type" value="Genomic_DNA"/>
</dbReference>
<dbReference type="Pfam" id="PF00126">
    <property type="entry name" value="HTH_1"/>
    <property type="match status" value="2"/>
</dbReference>
<keyword evidence="2" id="KW-0805">Transcription regulation</keyword>
<keyword evidence="4" id="KW-0804">Transcription</keyword>
<dbReference type="OrthoDB" id="7781876at2"/>
<evidence type="ECO:0000259" key="5">
    <source>
        <dbReference type="PROSITE" id="PS50931"/>
    </source>
</evidence>
<dbReference type="PROSITE" id="PS50931">
    <property type="entry name" value="HTH_LYSR"/>
    <property type="match status" value="2"/>
</dbReference>
<dbReference type="Proteomes" id="UP000321062">
    <property type="component" value="Chromosome"/>
</dbReference>
<dbReference type="Pfam" id="PF03466">
    <property type="entry name" value="LysR_substrate"/>
    <property type="match status" value="1"/>
</dbReference>
<dbReference type="InterPro" id="IPR036388">
    <property type="entry name" value="WH-like_DNA-bd_sf"/>
</dbReference>
<dbReference type="Gene3D" id="1.10.10.10">
    <property type="entry name" value="Winged helix-like DNA-binding domain superfamily/Winged helix DNA-binding domain"/>
    <property type="match status" value="2"/>
</dbReference>
<accession>A0A5B9DIM9</accession>
<dbReference type="InterPro" id="IPR005119">
    <property type="entry name" value="LysR_subst-bd"/>
</dbReference>
<organism evidence="6 7">
    <name type="scientific">Paradevosia tibetensis</name>
    <dbReference type="NCBI Taxonomy" id="1447062"/>
    <lineage>
        <taxon>Bacteria</taxon>
        <taxon>Pseudomonadati</taxon>
        <taxon>Pseudomonadota</taxon>
        <taxon>Alphaproteobacteria</taxon>
        <taxon>Hyphomicrobiales</taxon>
        <taxon>Devosiaceae</taxon>
        <taxon>Paradevosia</taxon>
    </lineage>
</organism>
<dbReference type="GO" id="GO:0000976">
    <property type="term" value="F:transcription cis-regulatory region binding"/>
    <property type="evidence" value="ECO:0007669"/>
    <property type="project" value="TreeGrafter"/>
</dbReference>
<evidence type="ECO:0000313" key="7">
    <source>
        <dbReference type="Proteomes" id="UP000321062"/>
    </source>
</evidence>
<dbReference type="SUPFAM" id="SSF53850">
    <property type="entry name" value="Periplasmic binding protein-like II"/>
    <property type="match status" value="1"/>
</dbReference>
<dbReference type="SUPFAM" id="SSF46785">
    <property type="entry name" value="Winged helix' DNA-binding domain"/>
    <property type="match status" value="2"/>
</dbReference>
<keyword evidence="3" id="KW-0238">DNA-binding</keyword>
<comment type="similarity">
    <text evidence="1">Belongs to the LysR transcriptional regulatory family.</text>
</comment>
<sequence>MGSTNRRPEKRHPLDSATLVIAQRVLAARSIRGAARDLKRAPGSVAAAMARLEAEISVTLAERAGTGMVLTLEAQRLAPEIEKAAAIITEMLPEAGRRTVSLDALWRFAEVVEAGSVRKAAQRLDLGQPQLTRQLAALEGVVGAPLLERGTAGSRPTAEGERVLALVHELEAVWARLSRAATDRFRKSAATVRLGSVIPLGYESELARLLADLTARWLKARPRQPLFVSSTTAEELLSGLKGGRFDAAMLDVETVPPEYEARLIYWSPLALVGTQAALESAGDLGALLTSMPIAVPSPKSGLRQAVTRYLDATLGEAQREKLTLIEIDSIPVIVNLILHHGFLSVLPEASVSNIRGDLGRVPLGEEHALPLRLVWPPGGGRSVGEMMLALMDGA</sequence>
<name>A0A5B9DIM9_9HYPH</name>
<reference evidence="6 7" key="1">
    <citation type="journal article" date="2015" name="Int. J. Syst. Evol. Microbiol.">
        <title>Youhaiella tibetensis gen. nov., sp. nov., isolated from subsurface sediment.</title>
        <authorList>
            <person name="Wang Y.X."/>
            <person name="Huang F.Q."/>
            <person name="Nogi Y."/>
            <person name="Pang S.J."/>
            <person name="Wang P.K."/>
            <person name="Lv J."/>
        </authorList>
    </citation>
    <scope>NUCLEOTIDE SEQUENCE [LARGE SCALE GENOMIC DNA]</scope>
    <source>
        <strain evidence="7">fig4</strain>
    </source>
</reference>
<protein>
    <submittedName>
        <fullName evidence="6">LysR family transcriptional regulator</fullName>
    </submittedName>
</protein>
<evidence type="ECO:0000313" key="6">
    <source>
        <dbReference type="EMBL" id="QEE18994.1"/>
    </source>
</evidence>
<dbReference type="PANTHER" id="PTHR30126">
    <property type="entry name" value="HTH-TYPE TRANSCRIPTIONAL REGULATOR"/>
    <property type="match status" value="1"/>
</dbReference>
<evidence type="ECO:0000256" key="4">
    <source>
        <dbReference type="ARBA" id="ARBA00023163"/>
    </source>
</evidence>
<dbReference type="InterPro" id="IPR000847">
    <property type="entry name" value="LysR_HTH_N"/>
</dbReference>
<dbReference type="PANTHER" id="PTHR30126:SF39">
    <property type="entry name" value="HTH-TYPE TRANSCRIPTIONAL REGULATOR CYSL"/>
    <property type="match status" value="1"/>
</dbReference>
<feature type="domain" description="HTH lysR-type" evidence="5">
    <location>
        <begin position="14"/>
        <end position="71"/>
    </location>
</feature>
<proteinExistence type="inferred from homology"/>
<keyword evidence="7" id="KW-1185">Reference proteome</keyword>
<dbReference type="InterPro" id="IPR036390">
    <property type="entry name" value="WH_DNA-bd_sf"/>
</dbReference>
<evidence type="ECO:0000256" key="3">
    <source>
        <dbReference type="ARBA" id="ARBA00023125"/>
    </source>
</evidence>
<dbReference type="KEGG" id="yti:FNA67_01840"/>
<gene>
    <name evidence="6" type="ORF">FNA67_01840</name>
</gene>
<dbReference type="AlphaFoldDB" id="A0A5B9DIM9"/>
<evidence type="ECO:0000256" key="2">
    <source>
        <dbReference type="ARBA" id="ARBA00023015"/>
    </source>
</evidence>
<evidence type="ECO:0000256" key="1">
    <source>
        <dbReference type="ARBA" id="ARBA00009437"/>
    </source>
</evidence>
<dbReference type="GO" id="GO:0003700">
    <property type="term" value="F:DNA-binding transcription factor activity"/>
    <property type="evidence" value="ECO:0007669"/>
    <property type="project" value="InterPro"/>
</dbReference>
<dbReference type="Gene3D" id="3.40.190.10">
    <property type="entry name" value="Periplasmic binding protein-like II"/>
    <property type="match status" value="2"/>
</dbReference>
<feature type="domain" description="HTH lysR-type" evidence="5">
    <location>
        <begin position="100"/>
        <end position="157"/>
    </location>
</feature>